<keyword evidence="7" id="KW-0695">RNA-directed DNA polymerase</keyword>
<dbReference type="InterPro" id="IPR043502">
    <property type="entry name" value="DNA/RNA_pol_sf"/>
</dbReference>
<keyword evidence="2" id="KW-0808">Transferase</keyword>
<dbReference type="EMBL" id="AC022456">
    <property type="protein sequence ID" value="AAG52026.1"/>
    <property type="molecule type" value="Genomic_DNA"/>
</dbReference>
<feature type="domain" description="Reverse transcriptase RNase H-like" evidence="10">
    <location>
        <begin position="737"/>
        <end position="840"/>
    </location>
</feature>
<proteinExistence type="predicted"/>
<evidence type="ECO:0000256" key="5">
    <source>
        <dbReference type="ARBA" id="ARBA00022759"/>
    </source>
</evidence>
<feature type="region of interest" description="Disordered" evidence="8">
    <location>
        <begin position="153"/>
        <end position="175"/>
    </location>
</feature>
<dbReference type="EC" id="2.7.7.49" evidence="1"/>
<evidence type="ECO:0000256" key="6">
    <source>
        <dbReference type="ARBA" id="ARBA00022801"/>
    </source>
</evidence>
<accession>Q9C8Q3</accession>
<reference evidence="11" key="2">
    <citation type="submission" date="2000-02" db="EMBL/GenBank/DDBJ databases">
        <title>Arabidopsis thaliana chromosome 1 BAC T4I21 genomic sequence.</title>
        <authorList>
            <person name="Lin X."/>
            <person name="Kaul S."/>
            <person name="Town C.D."/>
            <person name="Benito M."/>
            <person name="Creasy T.H."/>
            <person name="Haas B.J."/>
            <person name="Wu D."/>
            <person name="Maiti R."/>
            <person name="Ronning C.M."/>
            <person name="Koo H."/>
            <person name="Fujii C.Y."/>
            <person name="Utterback T.R."/>
            <person name="Barnstead M.E."/>
            <person name="Bowman C.L."/>
            <person name="White O."/>
            <person name="Nierman W.C."/>
            <person name="Fraser C.M."/>
        </authorList>
    </citation>
    <scope>NUCLEOTIDE SEQUENCE</scope>
</reference>
<dbReference type="PANTHER" id="PTHR37984:SF5">
    <property type="entry name" value="PROTEIN NYNRIN-LIKE"/>
    <property type="match status" value="1"/>
</dbReference>
<dbReference type="GO" id="GO:0016787">
    <property type="term" value="F:hydrolase activity"/>
    <property type="evidence" value="ECO:0007669"/>
    <property type="project" value="UniProtKB-KW"/>
</dbReference>
<dbReference type="Gene3D" id="3.30.70.270">
    <property type="match status" value="2"/>
</dbReference>
<evidence type="ECO:0000313" key="11">
    <source>
        <dbReference type="EMBL" id="AAG52026.1"/>
    </source>
</evidence>
<evidence type="ECO:0000256" key="8">
    <source>
        <dbReference type="SAM" id="MobiDB-lite"/>
    </source>
</evidence>
<dbReference type="InterPro" id="IPR050951">
    <property type="entry name" value="Retrovirus_Pol_polyprotein"/>
</dbReference>
<dbReference type="PIR" id="B96492">
    <property type="entry name" value="B96492"/>
</dbReference>
<dbReference type="Gene3D" id="3.10.10.10">
    <property type="entry name" value="HIV Type 1 Reverse Transcriptase, subunit A, domain 1"/>
    <property type="match status" value="1"/>
</dbReference>
<evidence type="ECO:0000256" key="4">
    <source>
        <dbReference type="ARBA" id="ARBA00022722"/>
    </source>
</evidence>
<gene>
    <name evidence="11" type="primary">T4I21.10</name>
</gene>
<sequence>MALDAASHGNFMSRYPEDATMLIDNLASNISTKSVDIARKTQVQYVAHVDSLATSEKMDQQRYMSFNQQSTHQKPVQQTTSFIQNHASSTQAHPPPDTTKTIESMLEQILKGQEKQTTDFDHKTGCIIRRCEWEDSNIEQLDQAIDYKQRRSAAKVTKPKVPFPKSPRKSKQELDDARCKVMMDKLIVEMPLIDAVKSSPMIRQFVKRIVTKDMLTETVVMTMSTQVSDIIQNKIPQKLPDRDLEPTQITLVLADRSVRRSDGIICDVPVQVGTSYIPTDLVVLSYEKEPKDPLILGRPFLVTTGAIIDVRKGIIGLNVGDLTMQFDINKVVKKPTIDGKTFYLDTISFLADEFLMKMTLAVPLKHALIPSIDKVPKGYGKLLDRIEHVMQLVAQEELIGTSSQAATIGDWSLEKAPKVDLKPLPPGLRYAFLGENSTYHVIVNASLNKVELTLLLSKLRKYRKALGYSLDDITGISPDLCMHRIHLKDESKPSVEHRRRLNPNLKDAVKKEIMKKLNAATRKNHFPLQFIDQLLERLSNHKYYCVLDGYSGFFQIPIHPDDQEKTMFTCPYGTFAYSRMPFGLCNAPAIFERCMMSIFTDMIENFIEVFMDDFSVYGSSFEACLENLRKVLARCEEKNLVLNWEKCHFMVQEGIVLGHKVSGAGIEVNKAKIEVMTSLQALDSVNLRFVKDFSKIARPLTALLCKDVKFDFNSECHDAFNQIKNALVSAPIVQPLDWNLPFEIMCDAGDYAVGAVLGQRKGNKLHAIHYASRTLDDAQRNNATTEKELLAVVFAFDKFRSYLVGSKVIVHTDHSALKYLMQKKDAKPRLLRWILLLQEFDIEVRDRKGIENGVADHLSRIKVEDDIPINDFVRNYDLSFEFIA</sequence>
<dbReference type="Gene3D" id="2.40.70.10">
    <property type="entry name" value="Acid Proteases"/>
    <property type="match status" value="1"/>
</dbReference>
<feature type="domain" description="Reverse transcriptase" evidence="9">
    <location>
        <begin position="513"/>
        <end position="660"/>
    </location>
</feature>
<dbReference type="CDD" id="cd01647">
    <property type="entry name" value="RT_LTR"/>
    <property type="match status" value="1"/>
</dbReference>
<keyword evidence="5" id="KW-0255">Endonuclease</keyword>
<dbReference type="CDD" id="cd09274">
    <property type="entry name" value="RNase_HI_RT_Ty3"/>
    <property type="match status" value="1"/>
</dbReference>
<dbReference type="AlphaFoldDB" id="Q9C8Q3"/>
<reference evidence="11" key="3">
    <citation type="submission" date="2001-01" db="EMBL/GenBank/DDBJ databases">
        <authorList>
            <person name="Town C.D."/>
            <person name="Kaul S."/>
        </authorList>
    </citation>
    <scope>NUCLEOTIDE SEQUENCE</scope>
</reference>
<dbReference type="PANTHER" id="PTHR37984">
    <property type="entry name" value="PROTEIN CBG26694"/>
    <property type="match status" value="1"/>
</dbReference>
<evidence type="ECO:0000256" key="7">
    <source>
        <dbReference type="ARBA" id="ARBA00022918"/>
    </source>
</evidence>
<dbReference type="GO" id="GO:0003964">
    <property type="term" value="F:RNA-directed DNA polymerase activity"/>
    <property type="evidence" value="ECO:0007669"/>
    <property type="project" value="UniProtKB-KW"/>
</dbReference>
<dbReference type="CDD" id="cd00303">
    <property type="entry name" value="retropepsin_like"/>
    <property type="match status" value="1"/>
</dbReference>
<dbReference type="InterPro" id="IPR000477">
    <property type="entry name" value="RT_dom"/>
</dbReference>
<dbReference type="InterPro" id="IPR021109">
    <property type="entry name" value="Peptidase_aspartic_dom_sf"/>
</dbReference>
<dbReference type="GO" id="GO:0004519">
    <property type="term" value="F:endonuclease activity"/>
    <property type="evidence" value="ECO:0007669"/>
    <property type="project" value="UniProtKB-KW"/>
</dbReference>
<dbReference type="SUPFAM" id="SSF56672">
    <property type="entry name" value="DNA/RNA polymerases"/>
    <property type="match status" value="1"/>
</dbReference>
<evidence type="ECO:0000256" key="2">
    <source>
        <dbReference type="ARBA" id="ARBA00022679"/>
    </source>
</evidence>
<evidence type="ECO:0000259" key="10">
    <source>
        <dbReference type="Pfam" id="PF17917"/>
    </source>
</evidence>
<dbReference type="InterPro" id="IPR043128">
    <property type="entry name" value="Rev_trsase/Diguanyl_cyclase"/>
</dbReference>
<protein>
    <recommendedName>
        <fullName evidence="1">RNA-directed DNA polymerase</fullName>
        <ecNumber evidence="1">2.7.7.49</ecNumber>
    </recommendedName>
</protein>
<dbReference type="InterPro" id="IPR041373">
    <property type="entry name" value="RT_RNaseH"/>
</dbReference>
<dbReference type="Pfam" id="PF00078">
    <property type="entry name" value="RVT_1"/>
    <property type="match status" value="1"/>
</dbReference>
<evidence type="ECO:0000256" key="3">
    <source>
        <dbReference type="ARBA" id="ARBA00022695"/>
    </source>
</evidence>
<keyword evidence="4" id="KW-0540">Nuclease</keyword>
<keyword evidence="3" id="KW-0548">Nucleotidyltransferase</keyword>
<name>Q9C8Q3_ARATH</name>
<evidence type="ECO:0000259" key="9">
    <source>
        <dbReference type="Pfam" id="PF00078"/>
    </source>
</evidence>
<organism evidence="11">
    <name type="scientific">Arabidopsis thaliana</name>
    <name type="common">Mouse-ear cress</name>
    <dbReference type="NCBI Taxonomy" id="3702"/>
    <lineage>
        <taxon>Eukaryota</taxon>
        <taxon>Viridiplantae</taxon>
        <taxon>Streptophyta</taxon>
        <taxon>Embryophyta</taxon>
        <taxon>Tracheophyta</taxon>
        <taxon>Spermatophyta</taxon>
        <taxon>Magnoliopsida</taxon>
        <taxon>eudicotyledons</taxon>
        <taxon>Gunneridae</taxon>
        <taxon>Pentapetalae</taxon>
        <taxon>rosids</taxon>
        <taxon>malvids</taxon>
        <taxon>Brassicales</taxon>
        <taxon>Brassicaceae</taxon>
        <taxon>Camelineae</taxon>
        <taxon>Arabidopsis</taxon>
    </lineage>
</organism>
<evidence type="ECO:0000256" key="1">
    <source>
        <dbReference type="ARBA" id="ARBA00012493"/>
    </source>
</evidence>
<keyword evidence="6" id="KW-0378">Hydrolase</keyword>
<dbReference type="FunFam" id="3.10.20.370:FF:000001">
    <property type="entry name" value="Retrovirus-related Pol polyprotein from transposon 17.6-like protein"/>
    <property type="match status" value="1"/>
</dbReference>
<reference key="1">
    <citation type="journal article" date="2000" name="Nature">
        <title>Sequence and analysis of chromosome 1 of the plant Arabidopsis thaliana.</title>
        <authorList>
            <person name="Theologis A."/>
            <person name="Ecker J.R."/>
            <person name="Palm C.J."/>
            <person name="Federspiel N.A."/>
            <person name="Kaul S."/>
            <person name="White O."/>
            <person name="Alonso J."/>
            <person name="Altafi H."/>
            <person name="Araujo R."/>
            <person name="Bowman C.L."/>
            <person name="Brooks S.Y."/>
            <person name="Buehler E."/>
            <person name="Chan A."/>
            <person name="Chao Q."/>
            <person name="Chen H."/>
            <person name="Cheuk R.F."/>
            <person name="Chin C.W."/>
            <person name="Chung M.K."/>
            <person name="Conn L."/>
            <person name="Conway A.B."/>
            <person name="Conway A.R."/>
            <person name="Creasy T.H."/>
            <person name="Dewar K."/>
            <person name="Dunn P."/>
            <person name="Etgu P."/>
            <person name="Feldblyum T.V."/>
            <person name="Feng J."/>
            <person name="Fong B."/>
            <person name="Fujii C.Y."/>
            <person name="Gill J.E."/>
            <person name="Goldsmith A.D."/>
            <person name="Haas B."/>
            <person name="Hansen N.F."/>
            <person name="Hughes B."/>
            <person name="Huizar L."/>
            <person name="Hunter J.L."/>
            <person name="Jenkins J."/>
            <person name="Johnson-Hopson C."/>
            <person name="Khan S."/>
            <person name="Khaykin E."/>
            <person name="Kim C.J."/>
            <person name="Koo H.L."/>
            <person name="Kremenetskaia I."/>
            <person name="Kurtz D.B."/>
            <person name="Kwan A."/>
            <person name="Lam B."/>
            <person name="Langin-Hooper S."/>
            <person name="Lee A."/>
            <person name="Lee J.M."/>
            <person name="Lenz C.A."/>
            <person name="Li J.H."/>
            <person name="Li Y."/>
            <person name="Lin X."/>
            <person name="Liu S.X."/>
            <person name="Liu Z.A."/>
            <person name="Luros J.S."/>
            <person name="Maiti R."/>
            <person name="Marziali A."/>
            <person name="Militscher J."/>
            <person name="Miranda M."/>
            <person name="Nguyen M."/>
            <person name="Nierman W.C."/>
            <person name="Osborne B.I."/>
            <person name="Pai G."/>
            <person name="Peterson J."/>
            <person name="Pham P.K."/>
            <person name="Rizzo M."/>
            <person name="Rooney T."/>
            <person name="Rowley D."/>
            <person name="Sakano H."/>
            <person name="Salzberg S.L."/>
            <person name="Schwartz J.R."/>
            <person name="Shinn P."/>
            <person name="Southwick A.M."/>
            <person name="Sun H."/>
            <person name="Tallon L.J."/>
            <person name="Tambunga G."/>
            <person name="Toriumi M.J."/>
            <person name="Town C.D."/>
            <person name="Utterback T."/>
            <person name="Van Aken S."/>
            <person name="Vaysberg M."/>
            <person name="Vysotskaia V.S."/>
            <person name="Walker M."/>
            <person name="Wu D."/>
            <person name="Yu G."/>
            <person name="Fraser C.M."/>
            <person name="Venter J.C."/>
            <person name="Davis R.W."/>
        </authorList>
    </citation>
    <scope>NUCLEOTIDE SEQUENCE [LARGE SCALE GENOMIC DNA]</scope>
    <source>
        <strain>cv. Columbia</strain>
    </source>
</reference>
<dbReference type="Pfam" id="PF17917">
    <property type="entry name" value="RT_RNaseH"/>
    <property type="match status" value="1"/>
</dbReference>